<dbReference type="PIRSF" id="PIRSF000188">
    <property type="entry name" value="Phe_leu_dh"/>
    <property type="match status" value="1"/>
</dbReference>
<dbReference type="AlphaFoldDB" id="A0A6M2BKF5"/>
<evidence type="ECO:0000256" key="1">
    <source>
        <dbReference type="ARBA" id="ARBA00003868"/>
    </source>
</evidence>
<comment type="caution">
    <text evidence="9">The sequence shown here is derived from an EMBL/GenBank/DDBJ whole genome shotgun (WGS) entry which is preliminary data.</text>
</comment>
<proteinExistence type="inferred from homology"/>
<dbReference type="InterPro" id="IPR006096">
    <property type="entry name" value="Glu/Leu/Phe/Val/Trp_DH_C"/>
</dbReference>
<dbReference type="EMBL" id="JAAMOW010000001">
    <property type="protein sequence ID" value="NGY03246.1"/>
    <property type="molecule type" value="Genomic_DNA"/>
</dbReference>
<dbReference type="CDD" id="cd01075">
    <property type="entry name" value="NAD_bind_Leu_Phe_Val_DH"/>
    <property type="match status" value="1"/>
</dbReference>
<feature type="active site" description="Proton donor/acceptor" evidence="5">
    <location>
        <position position="81"/>
    </location>
</feature>
<feature type="domain" description="Glutamate/phenylalanine/leucine/valine/L-tryptophan dehydrogenase C-terminal" evidence="8">
    <location>
        <begin position="145"/>
        <end position="349"/>
    </location>
</feature>
<dbReference type="Pfam" id="PF00208">
    <property type="entry name" value="ELFV_dehydrog"/>
    <property type="match status" value="1"/>
</dbReference>
<dbReference type="SUPFAM" id="SSF53223">
    <property type="entry name" value="Aminoacid dehydrogenase-like, N-terminal domain"/>
    <property type="match status" value="1"/>
</dbReference>
<dbReference type="SUPFAM" id="SSF51735">
    <property type="entry name" value="NAD(P)-binding Rossmann-fold domains"/>
    <property type="match status" value="1"/>
</dbReference>
<dbReference type="PANTHER" id="PTHR42722:SF1">
    <property type="entry name" value="VALINE DEHYDROGENASE"/>
    <property type="match status" value="1"/>
</dbReference>
<dbReference type="Proteomes" id="UP000472676">
    <property type="component" value="Unassembled WGS sequence"/>
</dbReference>
<keyword evidence="3 7" id="KW-0560">Oxidoreductase</keyword>
<dbReference type="InterPro" id="IPR046346">
    <property type="entry name" value="Aminoacid_DH-like_N_sf"/>
</dbReference>
<dbReference type="InterPro" id="IPR033524">
    <property type="entry name" value="Glu/Leu/Phe/Val_DH_AS"/>
</dbReference>
<dbReference type="GO" id="GO:0006520">
    <property type="term" value="P:amino acid metabolic process"/>
    <property type="evidence" value="ECO:0007669"/>
    <property type="project" value="InterPro"/>
</dbReference>
<evidence type="ECO:0000256" key="4">
    <source>
        <dbReference type="ARBA" id="ARBA00023027"/>
    </source>
</evidence>
<dbReference type="GO" id="GO:0000166">
    <property type="term" value="F:nucleotide binding"/>
    <property type="evidence" value="ECO:0007669"/>
    <property type="project" value="UniProtKB-KW"/>
</dbReference>
<dbReference type="InterPro" id="IPR006097">
    <property type="entry name" value="Glu/Leu/Phe/Val/Trp_DH_dimer"/>
</dbReference>
<dbReference type="Gene3D" id="3.40.50.720">
    <property type="entry name" value="NAD(P)-binding Rossmann-like Domain"/>
    <property type="match status" value="1"/>
</dbReference>
<dbReference type="GO" id="GO:0016639">
    <property type="term" value="F:oxidoreductase activity, acting on the CH-NH2 group of donors, NAD or NADP as acceptor"/>
    <property type="evidence" value="ECO:0007669"/>
    <property type="project" value="InterPro"/>
</dbReference>
<dbReference type="PROSITE" id="PS00074">
    <property type="entry name" value="GLFV_DEHYDROGENASE"/>
    <property type="match status" value="1"/>
</dbReference>
<evidence type="ECO:0000256" key="5">
    <source>
        <dbReference type="PIRSR" id="PIRSR000188-1"/>
    </source>
</evidence>
<evidence type="ECO:0000256" key="6">
    <source>
        <dbReference type="PIRSR" id="PIRSR000188-2"/>
    </source>
</evidence>
<dbReference type="FunFam" id="3.40.50.10860:FF:000010">
    <property type="entry name" value="Leucine dehydrogenase"/>
    <property type="match status" value="1"/>
</dbReference>
<dbReference type="Gene3D" id="3.40.50.10860">
    <property type="entry name" value="Leucine Dehydrogenase, chain A, domain 1"/>
    <property type="match status" value="1"/>
</dbReference>
<organism evidence="9 10">
    <name type="scientific">Solimonas terrae</name>
    <dbReference type="NCBI Taxonomy" id="1396819"/>
    <lineage>
        <taxon>Bacteria</taxon>
        <taxon>Pseudomonadati</taxon>
        <taxon>Pseudomonadota</taxon>
        <taxon>Gammaproteobacteria</taxon>
        <taxon>Nevskiales</taxon>
        <taxon>Nevskiaceae</taxon>
        <taxon>Solimonas</taxon>
    </lineage>
</organism>
<protein>
    <submittedName>
        <fullName evidence="9">Glu/Leu/Phe/Val dehydrogenase</fullName>
    </submittedName>
</protein>
<evidence type="ECO:0000313" key="10">
    <source>
        <dbReference type="Proteomes" id="UP000472676"/>
    </source>
</evidence>
<gene>
    <name evidence="9" type="ORF">G7Y85_00560</name>
</gene>
<dbReference type="SMART" id="SM00839">
    <property type="entry name" value="ELFV_dehydrog"/>
    <property type="match status" value="1"/>
</dbReference>
<accession>A0A6M2BKF5</accession>
<name>A0A6M2BKF5_9GAMM</name>
<dbReference type="InterPro" id="IPR036291">
    <property type="entry name" value="NAD(P)-bd_dom_sf"/>
</dbReference>
<evidence type="ECO:0000256" key="7">
    <source>
        <dbReference type="RuleBase" id="RU004417"/>
    </source>
</evidence>
<keyword evidence="4 6" id="KW-0520">NAD</keyword>
<dbReference type="PRINTS" id="PR00082">
    <property type="entry name" value="GLFDHDRGNASE"/>
</dbReference>
<dbReference type="InterPro" id="IPR016211">
    <property type="entry name" value="Glu/Phe/Leu/Val/Trp_DH_bac/arc"/>
</dbReference>
<reference evidence="9 10" key="1">
    <citation type="journal article" date="2014" name="Int. J. Syst. Evol. Microbiol.">
        <title>Solimonas terrae sp. nov., isolated from soil.</title>
        <authorList>
            <person name="Kim S.J."/>
            <person name="Moon J.Y."/>
            <person name="Weon H.Y."/>
            <person name="Ahn J.H."/>
            <person name="Chen W.M."/>
            <person name="Kwon S.W."/>
        </authorList>
    </citation>
    <scope>NUCLEOTIDE SEQUENCE [LARGE SCALE GENOMIC DNA]</scope>
    <source>
        <strain evidence="9 10">KIS83-12</strain>
    </source>
</reference>
<evidence type="ECO:0000259" key="8">
    <source>
        <dbReference type="SMART" id="SM00839"/>
    </source>
</evidence>
<keyword evidence="6" id="KW-0547">Nucleotide-binding</keyword>
<comment type="function">
    <text evidence="1">Catalyzes the reversible oxidative deamination of glutamate to alpha-ketoglutarate and ammonia.</text>
</comment>
<feature type="binding site" evidence="6">
    <location>
        <begin position="181"/>
        <end position="186"/>
    </location>
    <ligand>
        <name>NAD(+)</name>
        <dbReference type="ChEBI" id="CHEBI:57540"/>
    </ligand>
</feature>
<dbReference type="PANTHER" id="PTHR42722">
    <property type="entry name" value="LEUCINE DEHYDROGENASE"/>
    <property type="match status" value="1"/>
</dbReference>
<evidence type="ECO:0000256" key="2">
    <source>
        <dbReference type="ARBA" id="ARBA00006382"/>
    </source>
</evidence>
<dbReference type="Pfam" id="PF02812">
    <property type="entry name" value="ELFV_dehydrog_N"/>
    <property type="match status" value="1"/>
</dbReference>
<keyword evidence="10" id="KW-1185">Reference proteome</keyword>
<dbReference type="InterPro" id="IPR006095">
    <property type="entry name" value="Glu/Leu/Phe/Val/Trp_DH"/>
</dbReference>
<comment type="similarity">
    <text evidence="2 7">Belongs to the Glu/Leu/Phe/Val dehydrogenases family.</text>
</comment>
<sequence length="349" mass="37052">MDAEGFFGLPTDHESLAAVSDRASGLEAIVAIHSTARGPAFGGCRYWHYENRDAAIRDARRLAEGMSLKNALADLPFGGGKAVIIRNPRQTDRQALFSRFGRFVESLEGRYVTAEDVGTTEADMAAIAAQTPYVSGLKTAKTYGGNPSPKTALGVFVAIRSGVRQVLNRRDLDGLVVAVQGLGSVGWDLCRLLAGAGCKLIVADINPAVAAKAVEQFGANTCEPDAILFQDADVLAPCALGGVLNVDSIPKIRAKLIAGAANNQLQSITDGDSLHKAGIYYLPDFLVNAGGIVSAVREYQGKLGEQQVIEEVERIGQRVEELVARVARLDLAPARAADAWARSLLVPTR</sequence>
<evidence type="ECO:0000256" key="3">
    <source>
        <dbReference type="ARBA" id="ARBA00023002"/>
    </source>
</evidence>
<evidence type="ECO:0000313" key="9">
    <source>
        <dbReference type="EMBL" id="NGY03246.1"/>
    </source>
</evidence>